<dbReference type="InterPro" id="IPR050695">
    <property type="entry name" value="N-acetylmuramoyl_amidase_3"/>
</dbReference>
<keyword evidence="1" id="KW-0378">Hydrolase</keyword>
<accession>A0ABS1JCE1</accession>
<name>A0ABS1JCE1_9BACL</name>
<sequence length="288" mass="30485">MTKLICLDPGHGGYDPGAVHGDAREKDITLHIGLQLRDLLRRVGFGVIMTRETDSAPGGKTEVNADLNERCRIANAAKVDVFLSIHVNAGGGHGAEIYANGNGGPIAPLAKGIITNVSTVCGTHGQAVRDGGHNGEGWRVIVGTDMDAMLVEIGFIDTDDLSKIQTHIDEFAPLIASAICTFYGVSFPEAAAPAQKMPLNAAAVQTVINELGMLTKTASDAVDIAYNYAANSLRRALQMPITDDLGKPDKASADLVANSILGDHWKAAYDQDIRDCYHVAADALRTLL</sequence>
<dbReference type="PANTHER" id="PTHR30404:SF0">
    <property type="entry name" value="N-ACETYLMURAMOYL-L-ALANINE AMIDASE AMIC"/>
    <property type="match status" value="1"/>
</dbReference>
<dbReference type="Pfam" id="PF01520">
    <property type="entry name" value="Amidase_3"/>
    <property type="match status" value="1"/>
</dbReference>
<evidence type="ECO:0000256" key="1">
    <source>
        <dbReference type="ARBA" id="ARBA00022801"/>
    </source>
</evidence>
<keyword evidence="4" id="KW-1185">Reference proteome</keyword>
<evidence type="ECO:0000259" key="2">
    <source>
        <dbReference type="SMART" id="SM00646"/>
    </source>
</evidence>
<proteinExistence type="predicted"/>
<dbReference type="SMART" id="SM00646">
    <property type="entry name" value="Ami_3"/>
    <property type="match status" value="1"/>
</dbReference>
<dbReference type="SUPFAM" id="SSF53187">
    <property type="entry name" value="Zn-dependent exopeptidases"/>
    <property type="match status" value="1"/>
</dbReference>
<gene>
    <name evidence="3" type="ORF">JJB07_14955</name>
</gene>
<evidence type="ECO:0000313" key="3">
    <source>
        <dbReference type="EMBL" id="MBL0387938.1"/>
    </source>
</evidence>
<dbReference type="Gene3D" id="3.40.630.40">
    <property type="entry name" value="Zn-dependent exopeptidases"/>
    <property type="match status" value="1"/>
</dbReference>
<dbReference type="RefSeq" id="WP_201636410.1">
    <property type="nucleotide sequence ID" value="NZ_JAEQNB010000004.1"/>
</dbReference>
<dbReference type="CDD" id="cd02696">
    <property type="entry name" value="MurNAc-LAA"/>
    <property type="match status" value="1"/>
</dbReference>
<feature type="domain" description="MurNAc-LAA" evidence="2">
    <location>
        <begin position="71"/>
        <end position="180"/>
    </location>
</feature>
<dbReference type="InterPro" id="IPR002508">
    <property type="entry name" value="MurNAc-LAA_cat"/>
</dbReference>
<organism evidence="3 4">
    <name type="scientific">Tumebacillus amylolyticus</name>
    <dbReference type="NCBI Taxonomy" id="2801339"/>
    <lineage>
        <taxon>Bacteria</taxon>
        <taxon>Bacillati</taxon>
        <taxon>Bacillota</taxon>
        <taxon>Bacilli</taxon>
        <taxon>Bacillales</taxon>
        <taxon>Alicyclobacillaceae</taxon>
        <taxon>Tumebacillus</taxon>
    </lineage>
</organism>
<dbReference type="EMBL" id="JAEQNB010000004">
    <property type="protein sequence ID" value="MBL0387938.1"/>
    <property type="molecule type" value="Genomic_DNA"/>
</dbReference>
<reference evidence="3 4" key="1">
    <citation type="submission" date="2021-01" db="EMBL/GenBank/DDBJ databases">
        <title>Tumebacillus sp. strain ITR2 16S ribosomal RNA gene Genome sequencing and assembly.</title>
        <authorList>
            <person name="Kang M."/>
        </authorList>
    </citation>
    <scope>NUCLEOTIDE SEQUENCE [LARGE SCALE GENOMIC DNA]</scope>
    <source>
        <strain evidence="3 4">ITR2</strain>
    </source>
</reference>
<protein>
    <submittedName>
        <fullName evidence="3">N-acetylmuramoyl-L-alanine amidase</fullName>
    </submittedName>
</protein>
<evidence type="ECO:0000313" key="4">
    <source>
        <dbReference type="Proteomes" id="UP000602284"/>
    </source>
</evidence>
<dbReference type="Proteomes" id="UP000602284">
    <property type="component" value="Unassembled WGS sequence"/>
</dbReference>
<dbReference type="PANTHER" id="PTHR30404">
    <property type="entry name" value="N-ACETYLMURAMOYL-L-ALANINE AMIDASE"/>
    <property type="match status" value="1"/>
</dbReference>
<comment type="caution">
    <text evidence="3">The sequence shown here is derived from an EMBL/GenBank/DDBJ whole genome shotgun (WGS) entry which is preliminary data.</text>
</comment>